<proteinExistence type="predicted"/>
<dbReference type="Proteomes" id="UP000594749">
    <property type="component" value="Chromosome"/>
</dbReference>
<protein>
    <submittedName>
        <fullName evidence="2">Uncharacterized protein</fullName>
    </submittedName>
</protein>
<keyword evidence="1" id="KW-1133">Transmembrane helix</keyword>
<keyword evidence="3" id="KW-1185">Reference proteome</keyword>
<organism evidence="2 3">
    <name type="scientific">Campylobacter corcagiensis</name>
    <dbReference type="NCBI Taxonomy" id="1448857"/>
    <lineage>
        <taxon>Bacteria</taxon>
        <taxon>Pseudomonadati</taxon>
        <taxon>Campylobacterota</taxon>
        <taxon>Epsilonproteobacteria</taxon>
        <taxon>Campylobacterales</taxon>
        <taxon>Campylobacteraceae</taxon>
        <taxon>Campylobacter</taxon>
    </lineage>
</organism>
<accession>A0A7M1LJT8</accession>
<feature type="transmembrane region" description="Helical" evidence="1">
    <location>
        <begin position="35"/>
        <end position="56"/>
    </location>
</feature>
<dbReference type="EMBL" id="CP063078">
    <property type="protein sequence ID" value="QOQ87795.1"/>
    <property type="molecule type" value="Genomic_DNA"/>
</dbReference>
<evidence type="ECO:0000313" key="3">
    <source>
        <dbReference type="Proteomes" id="UP000594749"/>
    </source>
</evidence>
<dbReference type="AlphaFoldDB" id="A0A7M1LJT8"/>
<feature type="transmembrane region" description="Helical" evidence="1">
    <location>
        <begin position="71"/>
        <end position="95"/>
    </location>
</feature>
<keyword evidence="1" id="KW-0812">Transmembrane</keyword>
<evidence type="ECO:0000256" key="1">
    <source>
        <dbReference type="SAM" id="Phobius"/>
    </source>
</evidence>
<evidence type="ECO:0000313" key="2">
    <source>
        <dbReference type="EMBL" id="QOQ87795.1"/>
    </source>
</evidence>
<reference evidence="2 3" key="1">
    <citation type="submission" date="2020-10" db="EMBL/GenBank/DDBJ databases">
        <title>Campylobacter and Helicobacter PacBio genomes.</title>
        <authorList>
            <person name="Lane C."/>
        </authorList>
    </citation>
    <scope>NUCLEOTIDE SEQUENCE [LARGE SCALE GENOMIC DNA]</scope>
    <source>
        <strain evidence="2 3">2016D-0077</strain>
    </source>
</reference>
<gene>
    <name evidence="2" type="ORF">IMC76_03015</name>
</gene>
<dbReference type="RefSeq" id="WP_025802408.1">
    <property type="nucleotide sequence ID" value="NZ_CP053842.1"/>
</dbReference>
<sequence length="112" mass="12827">MEFRCQNCGSGISKIKKPLICPNCKTKYIRKKSAWALLVSRIMEFLIVVLAIYSSVKVGYFFMTNYALGDIAYVVVSIVLFVMFMVVFLFLYSIFEANLLVKFVKESDDGIH</sequence>
<keyword evidence="1" id="KW-0472">Membrane</keyword>
<name>A0A7M1LJT8_9BACT</name>